<evidence type="ECO:0000256" key="3">
    <source>
        <dbReference type="ARBA" id="ARBA00022741"/>
    </source>
</evidence>
<evidence type="ECO:0000256" key="2">
    <source>
        <dbReference type="ARBA" id="ARBA00022679"/>
    </source>
</evidence>
<dbReference type="RefSeq" id="WP_259869123.1">
    <property type="nucleotide sequence ID" value="NZ_JAMQJZ010000005.1"/>
</dbReference>
<dbReference type="GO" id="GO:0008662">
    <property type="term" value="F:1-phosphofructokinase activity"/>
    <property type="evidence" value="ECO:0007669"/>
    <property type="project" value="UniProtKB-UniRule"/>
</dbReference>
<dbReference type="InterPro" id="IPR017583">
    <property type="entry name" value="Tagatose/fructose_Pkinase"/>
</dbReference>
<evidence type="ECO:0000256" key="5">
    <source>
        <dbReference type="ARBA" id="ARBA00022840"/>
    </source>
</evidence>
<dbReference type="GO" id="GO:0009024">
    <property type="term" value="F:tagatose-6-phosphate kinase activity"/>
    <property type="evidence" value="ECO:0007669"/>
    <property type="project" value="UniProtKB-EC"/>
</dbReference>
<comment type="caution">
    <text evidence="10">The sequence shown here is derived from an EMBL/GenBank/DDBJ whole genome shotgun (WGS) entry which is preliminary data.</text>
</comment>
<reference evidence="10" key="1">
    <citation type="submission" date="2022-06" db="EMBL/GenBank/DDBJ databases">
        <title>Aquibacillus sp. a new bacterium isolated from soil saline samples.</title>
        <authorList>
            <person name="Galisteo C."/>
            <person name="De La Haba R."/>
            <person name="Sanchez-Porro C."/>
            <person name="Ventosa A."/>
        </authorList>
    </citation>
    <scope>NUCLEOTIDE SEQUENCE</scope>
    <source>
        <strain evidence="10">JCM 12387</strain>
    </source>
</reference>
<evidence type="ECO:0000259" key="9">
    <source>
        <dbReference type="Pfam" id="PF00294"/>
    </source>
</evidence>
<proteinExistence type="inferred from homology"/>
<feature type="domain" description="Carbohydrate kinase PfkB" evidence="9">
    <location>
        <begin position="7"/>
        <end position="282"/>
    </location>
</feature>
<comment type="pathway">
    <text evidence="7">Carbohydrate metabolism; D-tagatose 6-phosphate degradation; D-glyceraldehyde 3-phosphate and glycerone phosphate from D-tagatose 6-phosphate: step 1/2.</text>
</comment>
<dbReference type="EC" id="2.7.1.144" evidence="7"/>
<dbReference type="EMBL" id="JAMQJZ010000005">
    <property type="protein sequence ID" value="MDC3420479.1"/>
    <property type="molecule type" value="Genomic_DNA"/>
</dbReference>
<evidence type="ECO:0000256" key="4">
    <source>
        <dbReference type="ARBA" id="ARBA00022777"/>
    </source>
</evidence>
<comment type="function">
    <text evidence="8">Catalyzes the ATP-dependent phosphorylation of fructose-l-phosphate to fructose-l,6-bisphosphate.</text>
</comment>
<accession>A0A9X3WND3</accession>
<dbReference type="GO" id="GO:0005988">
    <property type="term" value="P:lactose metabolic process"/>
    <property type="evidence" value="ECO:0007669"/>
    <property type="project" value="UniProtKB-KW"/>
</dbReference>
<dbReference type="NCBIfam" id="TIGR03828">
    <property type="entry name" value="pfkB"/>
    <property type="match status" value="1"/>
</dbReference>
<dbReference type="PIRSF" id="PIRSF000535">
    <property type="entry name" value="1PFK/6PFK/LacC"/>
    <property type="match status" value="1"/>
</dbReference>
<dbReference type="SUPFAM" id="SSF53613">
    <property type="entry name" value="Ribokinase-like"/>
    <property type="match status" value="1"/>
</dbReference>
<comment type="catalytic activity">
    <reaction evidence="7">
        <text>D-tagatofuranose 6-phosphate + ATP = D-tagatofuranose 1,6-bisphosphate + ADP + H(+)</text>
        <dbReference type="Rhea" id="RHEA:12420"/>
        <dbReference type="ChEBI" id="CHEBI:15378"/>
        <dbReference type="ChEBI" id="CHEBI:30616"/>
        <dbReference type="ChEBI" id="CHEBI:58694"/>
        <dbReference type="ChEBI" id="CHEBI:58695"/>
        <dbReference type="ChEBI" id="CHEBI:456216"/>
        <dbReference type="EC" id="2.7.1.144"/>
    </reaction>
</comment>
<evidence type="ECO:0000256" key="7">
    <source>
        <dbReference type="PIRNR" id="PIRNR000535"/>
    </source>
</evidence>
<dbReference type="GO" id="GO:0005829">
    <property type="term" value="C:cytosol"/>
    <property type="evidence" value="ECO:0007669"/>
    <property type="project" value="TreeGrafter"/>
</dbReference>
<evidence type="ECO:0000256" key="6">
    <source>
        <dbReference type="ARBA" id="ARBA00047745"/>
    </source>
</evidence>
<dbReference type="InterPro" id="IPR011611">
    <property type="entry name" value="PfkB_dom"/>
</dbReference>
<evidence type="ECO:0000256" key="8">
    <source>
        <dbReference type="RuleBase" id="RU369061"/>
    </source>
</evidence>
<keyword evidence="4 8" id="KW-0418">Kinase</keyword>
<keyword evidence="3 7" id="KW-0547">Nucleotide-binding</keyword>
<keyword evidence="11" id="KW-1185">Reference proteome</keyword>
<protein>
    <recommendedName>
        <fullName evidence="7">Tagatose-6-phosphate kinase</fullName>
        <ecNumber evidence="7">2.7.1.144</ecNumber>
    </recommendedName>
</protein>
<evidence type="ECO:0000256" key="1">
    <source>
        <dbReference type="ARBA" id="ARBA00005380"/>
    </source>
</evidence>
<dbReference type="GO" id="GO:0044281">
    <property type="term" value="P:small molecule metabolic process"/>
    <property type="evidence" value="ECO:0007669"/>
    <property type="project" value="UniProtKB-ARBA"/>
</dbReference>
<name>A0A9X3WND3_9BACI</name>
<dbReference type="Pfam" id="PF00294">
    <property type="entry name" value="PfkB"/>
    <property type="match status" value="1"/>
</dbReference>
<comment type="similarity">
    <text evidence="7">Belongs to the carbohydrate kinase PfkB family. LacC subfamily.</text>
</comment>
<dbReference type="NCBIfam" id="TIGR03168">
    <property type="entry name" value="1-PFK"/>
    <property type="match status" value="1"/>
</dbReference>
<comment type="similarity">
    <text evidence="1">Belongs to the carbohydrate kinase pfkB family.</text>
</comment>
<dbReference type="GO" id="GO:0005524">
    <property type="term" value="F:ATP binding"/>
    <property type="evidence" value="ECO:0007669"/>
    <property type="project" value="UniProtKB-UniRule"/>
</dbReference>
<keyword evidence="5 7" id="KW-0067">ATP-binding</keyword>
<dbReference type="InterPro" id="IPR029056">
    <property type="entry name" value="Ribokinase-like"/>
</dbReference>
<dbReference type="Proteomes" id="UP001145072">
    <property type="component" value="Unassembled WGS sequence"/>
</dbReference>
<dbReference type="InterPro" id="IPR022463">
    <property type="entry name" value="1-PFruKinase"/>
</dbReference>
<dbReference type="Gene3D" id="3.40.1190.20">
    <property type="match status" value="1"/>
</dbReference>
<keyword evidence="2 7" id="KW-0808">Transferase</keyword>
<dbReference type="GO" id="GO:0016052">
    <property type="term" value="P:carbohydrate catabolic process"/>
    <property type="evidence" value="ECO:0007669"/>
    <property type="project" value="UniProtKB-ARBA"/>
</dbReference>
<keyword evidence="7" id="KW-0423">Lactose metabolism</keyword>
<evidence type="ECO:0000313" key="10">
    <source>
        <dbReference type="EMBL" id="MDC3420479.1"/>
    </source>
</evidence>
<comment type="catalytic activity">
    <reaction evidence="6 8">
        <text>beta-D-fructose 1-phosphate + ATP = beta-D-fructose 1,6-bisphosphate + ADP + H(+)</text>
        <dbReference type="Rhea" id="RHEA:14213"/>
        <dbReference type="ChEBI" id="CHEBI:15378"/>
        <dbReference type="ChEBI" id="CHEBI:30616"/>
        <dbReference type="ChEBI" id="CHEBI:32966"/>
        <dbReference type="ChEBI" id="CHEBI:138881"/>
        <dbReference type="ChEBI" id="CHEBI:456216"/>
        <dbReference type="EC" id="2.7.1.56"/>
    </reaction>
</comment>
<evidence type="ECO:0000313" key="11">
    <source>
        <dbReference type="Proteomes" id="UP001145072"/>
    </source>
</evidence>
<gene>
    <name evidence="10" type="primary">pfkB</name>
    <name evidence="10" type="ORF">NC661_08885</name>
</gene>
<dbReference type="AlphaFoldDB" id="A0A9X3WND3"/>
<dbReference type="PANTHER" id="PTHR46566">
    <property type="entry name" value="1-PHOSPHOFRUCTOKINASE-RELATED"/>
    <property type="match status" value="1"/>
</dbReference>
<dbReference type="FunFam" id="3.40.1190.20:FF:000001">
    <property type="entry name" value="Phosphofructokinase"/>
    <property type="match status" value="1"/>
</dbReference>
<dbReference type="PROSITE" id="PS00584">
    <property type="entry name" value="PFKB_KINASES_2"/>
    <property type="match status" value="1"/>
</dbReference>
<dbReference type="PANTHER" id="PTHR46566:SF1">
    <property type="entry name" value="1-PHOSPHOFRUCTOKINASE"/>
    <property type="match status" value="1"/>
</dbReference>
<dbReference type="CDD" id="cd01164">
    <property type="entry name" value="FruK_PfkB_like"/>
    <property type="match status" value="1"/>
</dbReference>
<organism evidence="10 11">
    <name type="scientific">Aquibacillus koreensis</name>
    <dbReference type="NCBI Taxonomy" id="279446"/>
    <lineage>
        <taxon>Bacteria</taxon>
        <taxon>Bacillati</taxon>
        <taxon>Bacillota</taxon>
        <taxon>Bacilli</taxon>
        <taxon>Bacillales</taxon>
        <taxon>Bacillaceae</taxon>
        <taxon>Aquibacillus</taxon>
    </lineage>
</organism>
<dbReference type="InterPro" id="IPR002173">
    <property type="entry name" value="Carboh/pur_kinase_PfkB_CS"/>
</dbReference>
<sequence>MIYTCTLNPSVDYIIHVEDFQVNGLNRGTNTQYYPGGKGINVSRVLKRLDVENTALGFLGGFSGDFIKDQLHQAEIETNFIEVSGNTRINMKLKSSGETEINGPGPEITSNQLQQLYDQISSLKQGDFLVAAGSTPASVPATFYADVAKICERNGVKLIVDTSSQALKDVMNHKLFFVKPNHHELGELFDTTIDSLDDAIHYGKKLQQQGPEHVIVSMGGDGAIYISEQACYLAKAPKGTVKNTVGAGDSLVSGFLSAYVREQTVLSAFQYAVATGSATAFSNDLCTKEEVQQLFEQVKINPIE</sequence>